<dbReference type="EMBL" id="CP020373">
    <property type="protein sequence ID" value="AZQ11239.1"/>
    <property type="molecule type" value="Genomic_DNA"/>
</dbReference>
<organism evidence="1 2">
    <name type="scientific">Shewanella khirikhana</name>
    <dbReference type="NCBI Taxonomy" id="1965282"/>
    <lineage>
        <taxon>Bacteria</taxon>
        <taxon>Pseudomonadati</taxon>
        <taxon>Pseudomonadota</taxon>
        <taxon>Gammaproteobacteria</taxon>
        <taxon>Alteromonadales</taxon>
        <taxon>Shewanellaceae</taxon>
        <taxon>Shewanella</taxon>
    </lineage>
</organism>
<dbReference type="Proteomes" id="UP000278437">
    <property type="component" value="Chromosome"/>
</dbReference>
<keyword evidence="2" id="KW-1185">Reference proteome</keyword>
<name>A0ABN5TV37_9GAMM</name>
<gene>
    <name evidence="1" type="ORF">STH12_02152</name>
</gene>
<protein>
    <recommendedName>
        <fullName evidence="3">CopG family transcriptional regulator</fullName>
    </recommendedName>
</protein>
<reference evidence="2" key="1">
    <citation type="submission" date="2017-03" db="EMBL/GenBank/DDBJ databases">
        <title>Full genome sequence of a non-lethal Shewanella isolate that potentiates virulence of Vibio parahaemolyticus causing acute hepatopancreatic necrosis disease (AHPND) in shrimp.</title>
        <authorList>
            <person name="Prachumwat A."/>
            <person name="Sritunyalucksana K."/>
        </authorList>
    </citation>
    <scope>NUCLEOTIDE SEQUENCE [LARGE SCALE GENOMIC DNA]</scope>
    <source>
        <strain evidence="2">TH2012</strain>
    </source>
</reference>
<sequence length="123" mass="13975">MGLADLKKNSTRSNAQMQLAMSIDDFIDGANRYAMGLPQQRGAVISLEELRHRGVANQQAEPRRTPPFRKATFTLSESAIAHLAEMATDCDIAKSKLVRYLIEYHYQLTPEERQLIEQQLKID</sequence>
<accession>A0ABN5TV37</accession>
<evidence type="ECO:0008006" key="3">
    <source>
        <dbReference type="Google" id="ProtNLM"/>
    </source>
</evidence>
<proteinExistence type="predicted"/>
<evidence type="ECO:0000313" key="2">
    <source>
        <dbReference type="Proteomes" id="UP000278437"/>
    </source>
</evidence>
<evidence type="ECO:0000313" key="1">
    <source>
        <dbReference type="EMBL" id="AZQ11239.1"/>
    </source>
</evidence>